<dbReference type="Gene3D" id="3.90.1200.10">
    <property type="match status" value="1"/>
</dbReference>
<dbReference type="SUPFAM" id="SSF56112">
    <property type="entry name" value="Protein kinase-like (PK-like)"/>
    <property type="match status" value="1"/>
</dbReference>
<name>A0AA39NWA7_9AGAR</name>
<dbReference type="Proteomes" id="UP001175227">
    <property type="component" value="Unassembled WGS sequence"/>
</dbReference>
<proteinExistence type="predicted"/>
<dbReference type="InterPro" id="IPR011009">
    <property type="entry name" value="Kinase-like_dom_sf"/>
</dbReference>
<reference evidence="2" key="1">
    <citation type="submission" date="2023-06" db="EMBL/GenBank/DDBJ databases">
        <authorList>
            <consortium name="Lawrence Berkeley National Laboratory"/>
            <person name="Ahrendt S."/>
            <person name="Sahu N."/>
            <person name="Indic B."/>
            <person name="Wong-Bajracharya J."/>
            <person name="Merenyi Z."/>
            <person name="Ke H.-M."/>
            <person name="Monk M."/>
            <person name="Kocsube S."/>
            <person name="Drula E."/>
            <person name="Lipzen A."/>
            <person name="Balint B."/>
            <person name="Henrissat B."/>
            <person name="Andreopoulos B."/>
            <person name="Martin F.M."/>
            <person name="Harder C.B."/>
            <person name="Rigling D."/>
            <person name="Ford K.L."/>
            <person name="Foster G.D."/>
            <person name="Pangilinan J."/>
            <person name="Papanicolaou A."/>
            <person name="Barry K."/>
            <person name="LaButti K."/>
            <person name="Viragh M."/>
            <person name="Koriabine M."/>
            <person name="Yan M."/>
            <person name="Riley R."/>
            <person name="Champramary S."/>
            <person name="Plett K.L."/>
            <person name="Tsai I.J."/>
            <person name="Slot J."/>
            <person name="Sipos G."/>
            <person name="Plett J."/>
            <person name="Nagy L.G."/>
            <person name="Grigoriev I.V."/>
        </authorList>
    </citation>
    <scope>NUCLEOTIDE SEQUENCE</scope>
    <source>
        <strain evidence="2">ICMP 16352</strain>
    </source>
</reference>
<evidence type="ECO:0000313" key="3">
    <source>
        <dbReference type="Proteomes" id="UP001175227"/>
    </source>
</evidence>
<protein>
    <submittedName>
        <fullName evidence="2">Kinase-like domain-containing protein</fullName>
    </submittedName>
</protein>
<evidence type="ECO:0000259" key="1">
    <source>
        <dbReference type="Pfam" id="PF01636"/>
    </source>
</evidence>
<dbReference type="PANTHER" id="PTHR21310:SF55">
    <property type="entry name" value="AMINOGLYCOSIDE PHOSPHOTRANSFERASE DOMAIN-CONTAINING PROTEIN"/>
    <property type="match status" value="1"/>
</dbReference>
<feature type="domain" description="Aminoglycoside phosphotransferase" evidence="1">
    <location>
        <begin position="17"/>
        <end position="141"/>
    </location>
</feature>
<dbReference type="InterPro" id="IPR002575">
    <property type="entry name" value="Aminoglycoside_PTrfase"/>
</dbReference>
<keyword evidence="2" id="KW-0418">Kinase</keyword>
<evidence type="ECO:0000313" key="2">
    <source>
        <dbReference type="EMBL" id="KAK0473072.1"/>
    </source>
</evidence>
<dbReference type="GO" id="GO:0016301">
    <property type="term" value="F:kinase activity"/>
    <property type="evidence" value="ECO:0007669"/>
    <property type="project" value="UniProtKB-KW"/>
</dbReference>
<comment type="caution">
    <text evidence="2">The sequence shown here is derived from an EMBL/GenBank/DDBJ whole genome shotgun (WGS) entry which is preliminary data.</text>
</comment>
<dbReference type="AlphaFoldDB" id="A0AA39NWA7"/>
<accession>A0AA39NWA7</accession>
<keyword evidence="2" id="KW-0808">Transferase</keyword>
<keyword evidence="3" id="KW-1185">Reference proteome</keyword>
<dbReference type="PANTHER" id="PTHR21310">
    <property type="entry name" value="AMINOGLYCOSIDE PHOSPHOTRANSFERASE-RELATED-RELATED"/>
    <property type="match status" value="1"/>
</dbReference>
<sequence>MSYAVFLTGFEPTVDLSDSVALLADLRRALLELRAIPPPPSGQVSGANGTPFIYMRCTSRVVLQPFESIRAFHDMLLQSCGVRSRMPRLLKLAEPVYAKEHRLCFTHSDLHTRNILVKDGRLAGIIDWETAGWFPEYWEYTMLEIRAILNVQGWQIFWDAVGVFGTQYQKELELERALCYSTGDMAVMPEIKNHELMARLGHGSSHDFSPAR</sequence>
<gene>
    <name evidence="2" type="ORF">IW261DRAFT_1553213</name>
</gene>
<dbReference type="Pfam" id="PF01636">
    <property type="entry name" value="APH"/>
    <property type="match status" value="1"/>
</dbReference>
<organism evidence="2 3">
    <name type="scientific">Armillaria novae-zelandiae</name>
    <dbReference type="NCBI Taxonomy" id="153914"/>
    <lineage>
        <taxon>Eukaryota</taxon>
        <taxon>Fungi</taxon>
        <taxon>Dikarya</taxon>
        <taxon>Basidiomycota</taxon>
        <taxon>Agaricomycotina</taxon>
        <taxon>Agaricomycetes</taxon>
        <taxon>Agaricomycetidae</taxon>
        <taxon>Agaricales</taxon>
        <taxon>Marasmiineae</taxon>
        <taxon>Physalacriaceae</taxon>
        <taxon>Armillaria</taxon>
    </lineage>
</organism>
<dbReference type="EMBL" id="JAUEPR010000035">
    <property type="protein sequence ID" value="KAK0473072.1"/>
    <property type="molecule type" value="Genomic_DNA"/>
</dbReference>
<dbReference type="InterPro" id="IPR051678">
    <property type="entry name" value="AGP_Transferase"/>
</dbReference>